<evidence type="ECO:0000256" key="2">
    <source>
        <dbReference type="ARBA" id="ARBA00022771"/>
    </source>
</evidence>
<feature type="region of interest" description="Disordered" evidence="4">
    <location>
        <begin position="258"/>
        <end position="279"/>
    </location>
</feature>
<feature type="compositionally biased region" description="Basic and acidic residues" evidence="4">
    <location>
        <begin position="12"/>
        <end position="28"/>
    </location>
</feature>
<evidence type="ECO:0000259" key="5">
    <source>
        <dbReference type="Pfam" id="PF16543"/>
    </source>
</evidence>
<accession>A0AAD3CZW1</accession>
<keyword evidence="1" id="KW-0479">Metal-binding</keyword>
<proteinExistence type="predicted"/>
<dbReference type="Proteomes" id="UP001054902">
    <property type="component" value="Unassembled WGS sequence"/>
</dbReference>
<keyword evidence="3" id="KW-0862">Zinc</keyword>
<feature type="compositionally biased region" description="Basic and acidic residues" evidence="4">
    <location>
        <begin position="110"/>
        <end position="119"/>
    </location>
</feature>
<dbReference type="AlphaFoldDB" id="A0AAD3CZW1"/>
<feature type="compositionally biased region" description="Basic and acidic residues" evidence="4">
    <location>
        <begin position="188"/>
        <end position="205"/>
    </location>
</feature>
<dbReference type="Gene3D" id="6.20.400.10">
    <property type="match status" value="1"/>
</dbReference>
<gene>
    <name evidence="6" type="ORF">CTEN210_11533</name>
</gene>
<keyword evidence="2" id="KW-0863">Zinc-finger</keyword>
<dbReference type="GO" id="GO:0003729">
    <property type="term" value="F:mRNA binding"/>
    <property type="evidence" value="ECO:0007669"/>
    <property type="project" value="TreeGrafter"/>
</dbReference>
<evidence type="ECO:0000313" key="6">
    <source>
        <dbReference type="EMBL" id="GFH55057.1"/>
    </source>
</evidence>
<evidence type="ECO:0000313" key="7">
    <source>
        <dbReference type="Proteomes" id="UP001054902"/>
    </source>
</evidence>
<dbReference type="InterPro" id="IPR032378">
    <property type="entry name" value="ZC3H15/TMA46_C"/>
</dbReference>
<reference evidence="6 7" key="1">
    <citation type="journal article" date="2021" name="Sci. Rep.">
        <title>The genome of the diatom Chaetoceros tenuissimus carries an ancient integrated fragment of an extant virus.</title>
        <authorList>
            <person name="Hongo Y."/>
            <person name="Kimura K."/>
            <person name="Takaki Y."/>
            <person name="Yoshida Y."/>
            <person name="Baba S."/>
            <person name="Kobayashi G."/>
            <person name="Nagasaki K."/>
            <person name="Hano T."/>
            <person name="Tomaru Y."/>
        </authorList>
    </citation>
    <scope>NUCLEOTIDE SEQUENCE [LARGE SCALE GENOMIC DNA]</scope>
    <source>
        <strain evidence="6 7">NIES-3715</strain>
    </source>
</reference>
<dbReference type="GO" id="GO:0005829">
    <property type="term" value="C:cytosol"/>
    <property type="evidence" value="ECO:0007669"/>
    <property type="project" value="TreeGrafter"/>
</dbReference>
<feature type="compositionally biased region" description="Acidic residues" evidence="4">
    <location>
        <begin position="263"/>
        <end position="279"/>
    </location>
</feature>
<name>A0AAD3CZW1_9STRA</name>
<organism evidence="6 7">
    <name type="scientific">Chaetoceros tenuissimus</name>
    <dbReference type="NCBI Taxonomy" id="426638"/>
    <lineage>
        <taxon>Eukaryota</taxon>
        <taxon>Sar</taxon>
        <taxon>Stramenopiles</taxon>
        <taxon>Ochrophyta</taxon>
        <taxon>Bacillariophyta</taxon>
        <taxon>Coscinodiscophyceae</taxon>
        <taxon>Chaetocerotophycidae</taxon>
        <taxon>Chaetocerotales</taxon>
        <taxon>Chaetocerotaceae</taxon>
        <taxon>Chaetoceros</taxon>
    </lineage>
</organism>
<feature type="region of interest" description="Disordered" evidence="4">
    <location>
        <begin position="97"/>
        <end position="124"/>
    </location>
</feature>
<evidence type="ECO:0000256" key="1">
    <source>
        <dbReference type="ARBA" id="ARBA00022723"/>
    </source>
</evidence>
<protein>
    <recommendedName>
        <fullName evidence="5">ZC3H15/TMA46 family C-terminal domain-containing protein</fullName>
    </recommendedName>
</protein>
<feature type="region of interest" description="Disordered" evidence="4">
    <location>
        <begin position="188"/>
        <end position="213"/>
    </location>
</feature>
<feature type="region of interest" description="Disordered" evidence="4">
    <location>
        <begin position="1"/>
        <end position="77"/>
    </location>
</feature>
<evidence type="ECO:0000256" key="4">
    <source>
        <dbReference type="SAM" id="MobiDB-lite"/>
    </source>
</evidence>
<feature type="domain" description="ZC3H15/TMA46 family C-terminal" evidence="5">
    <location>
        <begin position="151"/>
        <end position="241"/>
    </location>
</feature>
<dbReference type="GO" id="GO:0008270">
    <property type="term" value="F:zinc ion binding"/>
    <property type="evidence" value="ECO:0007669"/>
    <property type="project" value="UniProtKB-KW"/>
</dbReference>
<feature type="compositionally biased region" description="Basic and acidic residues" evidence="4">
    <location>
        <begin position="52"/>
        <end position="77"/>
    </location>
</feature>
<comment type="caution">
    <text evidence="6">The sequence shown here is derived from an EMBL/GenBank/DDBJ whole genome shotgun (WGS) entry which is preliminary data.</text>
</comment>
<dbReference type="PANTHER" id="PTHR12681:SF0">
    <property type="entry name" value="ZINC FINGER CCCH DOMAIN-CONTAINING PROTEIN 15"/>
    <property type="match status" value="1"/>
</dbReference>
<dbReference type="Pfam" id="PF16543">
    <property type="entry name" value="DFRP_C"/>
    <property type="match status" value="1"/>
</dbReference>
<dbReference type="PANTHER" id="PTHR12681">
    <property type="entry name" value="ZINC FINGER-CONTAINING PROTEIN P48ZNF"/>
    <property type="match status" value="1"/>
</dbReference>
<sequence>MAKKGAKAKTSTKADQKKKQKVIEDKTFGLKNKNKSKKVRDYVQQVTNHVMKSGDPKERQKKELMARKKAEAKARKKAMEDERNALFGEALLAVSKKTTTKTKGGIQQSKGRDADEPKAKAGQSRAMKMMFQMDAQEMEEALKADPNYVPTLEDEVELQRQRKLAELKAKGIKGTPITEESFKAWQEKKKRARQEEARKKVEKELKKKKGGKGLSVLSGRDLFEYKRDLFKDDDDAEDADHLAGNGLEEIEEVAEKVQSDLFLDGDDDDLDDLDDLDDE</sequence>
<dbReference type="GO" id="GO:0002181">
    <property type="term" value="P:cytoplasmic translation"/>
    <property type="evidence" value="ECO:0007669"/>
    <property type="project" value="TreeGrafter"/>
</dbReference>
<keyword evidence="7" id="KW-1185">Reference proteome</keyword>
<evidence type="ECO:0000256" key="3">
    <source>
        <dbReference type="ARBA" id="ARBA00022833"/>
    </source>
</evidence>
<dbReference type="EMBL" id="BLLK01000047">
    <property type="protein sequence ID" value="GFH55057.1"/>
    <property type="molecule type" value="Genomic_DNA"/>
</dbReference>